<feature type="signal peptide" evidence="1">
    <location>
        <begin position="1"/>
        <end position="18"/>
    </location>
</feature>
<keyword evidence="1" id="KW-0732">Signal</keyword>
<sequence length="569" mass="59256">MKKNILFLLLIFSVGVYSQSPTCAGAEPICSGNVAPFPNTVNQPSIGGPGCLGSSPNPAWFYFQVGQSGNLEFTINQGNNVPNYDNQDVDFILWGPFGAPNCNNLFDFSPGATVNNIVDCSFLPDNVEFVSVPNAISGQYYMLLITNYDNDPGFIELNQTNLGQGGAGSTNCNIVCGVNLGPDQLFCNSTINNYTLTATFNQLPTTPGSPIYSWYLGGVLQTTTTTNTLNVTQEGIWSVSVVRPGCSDVATDTIEIRFDSPPNLNTPNDILAPNGACSHVFNLTSVESAMLSPALPSNYVIRYYLDEGDCFAGNGNYITNPSAFSASATTTIYVRVENLGNPACSDSNQYFNVVINCIPSACSLTLTSPGTTNNQIICQNSPIANIQYTAGGDATNVTVTGLPTGLTTSYASGVFTISGTPTQSGTFTYTVSTVGCTPNLTAQGTIVVNPTVVPVTGFTYPTPVCSNGSNITPTPVVGFTTGGTYSSTPGLSINGSTGEINVAGSTPGNYTITYLYPATTCGPVGSSTFNITITALPVATISYAGSPYCATGLATVTQTGNTGGVYSST</sequence>
<proteinExistence type="predicted"/>
<comment type="caution">
    <text evidence="2">The sequence shown here is derived from an EMBL/GenBank/DDBJ whole genome shotgun (WGS) entry which is preliminary data.</text>
</comment>
<evidence type="ECO:0000256" key="1">
    <source>
        <dbReference type="SAM" id="SignalP"/>
    </source>
</evidence>
<accession>A0ABT3EG91</accession>
<feature type="chain" id="PRO_5045170690" description="Ig-like domain-containing protein" evidence="1">
    <location>
        <begin position="19"/>
        <end position="569"/>
    </location>
</feature>
<dbReference type="Gene3D" id="2.60.40.10">
    <property type="entry name" value="Immunoglobulins"/>
    <property type="match status" value="1"/>
</dbReference>
<protein>
    <recommendedName>
        <fullName evidence="4">Ig-like domain-containing protein</fullName>
    </recommendedName>
</protein>
<evidence type="ECO:0000313" key="3">
    <source>
        <dbReference type="Proteomes" id="UP001165677"/>
    </source>
</evidence>
<organism evidence="2 3">
    <name type="scientific">Flavobacterium lacisediminis</name>
    <dbReference type="NCBI Taxonomy" id="2989705"/>
    <lineage>
        <taxon>Bacteria</taxon>
        <taxon>Pseudomonadati</taxon>
        <taxon>Bacteroidota</taxon>
        <taxon>Flavobacteriia</taxon>
        <taxon>Flavobacteriales</taxon>
        <taxon>Flavobacteriaceae</taxon>
        <taxon>Flavobacterium</taxon>
    </lineage>
</organism>
<gene>
    <name evidence="2" type="ORF">OJ995_05135</name>
</gene>
<evidence type="ECO:0008006" key="4">
    <source>
        <dbReference type="Google" id="ProtNLM"/>
    </source>
</evidence>
<keyword evidence="3" id="KW-1185">Reference proteome</keyword>
<evidence type="ECO:0000313" key="2">
    <source>
        <dbReference type="EMBL" id="MCW1147597.1"/>
    </source>
</evidence>
<name>A0ABT3EG91_9FLAO</name>
<dbReference type="Proteomes" id="UP001165677">
    <property type="component" value="Unassembled WGS sequence"/>
</dbReference>
<reference evidence="2" key="1">
    <citation type="submission" date="2022-10" db="EMBL/GenBank/DDBJ databases">
        <title>Flavobacterium sp. nov., a bacterium isolated from lake sediment.</title>
        <authorList>
            <person name="Qu J.-H."/>
        </authorList>
    </citation>
    <scope>NUCLEOTIDE SEQUENCE</scope>
    <source>
        <strain evidence="2">TH16-21</strain>
    </source>
</reference>
<dbReference type="EMBL" id="JAPCIO010000003">
    <property type="protein sequence ID" value="MCW1147597.1"/>
    <property type="molecule type" value="Genomic_DNA"/>
</dbReference>
<dbReference type="InterPro" id="IPR013783">
    <property type="entry name" value="Ig-like_fold"/>
</dbReference>
<feature type="non-terminal residue" evidence="2">
    <location>
        <position position="569"/>
    </location>
</feature>